<reference evidence="2" key="1">
    <citation type="journal article" date="2023" name="Mol. Biol. Evol.">
        <title>Third-Generation Sequencing Reveals the Adaptive Role of the Epigenome in Three Deep-Sea Polychaetes.</title>
        <authorList>
            <person name="Perez M."/>
            <person name="Aroh O."/>
            <person name="Sun Y."/>
            <person name="Lan Y."/>
            <person name="Juniper S.K."/>
            <person name="Young C.R."/>
            <person name="Angers B."/>
            <person name="Qian P.Y."/>
        </authorList>
    </citation>
    <scope>NUCLEOTIDE SEQUENCE</scope>
    <source>
        <strain evidence="2">P08H-3</strain>
    </source>
</reference>
<evidence type="ECO:0000313" key="2">
    <source>
        <dbReference type="EMBL" id="KAK2153904.1"/>
    </source>
</evidence>
<keyword evidence="3" id="KW-1185">Reference proteome</keyword>
<dbReference type="PANTHER" id="PTHR37984">
    <property type="entry name" value="PROTEIN CBG26694"/>
    <property type="match status" value="1"/>
</dbReference>
<feature type="domain" description="Integrase catalytic" evidence="1">
    <location>
        <begin position="3"/>
        <end position="113"/>
    </location>
</feature>
<dbReference type="SUPFAM" id="SSF53098">
    <property type="entry name" value="Ribonuclease H-like"/>
    <property type="match status" value="1"/>
</dbReference>
<dbReference type="InterPro" id="IPR012337">
    <property type="entry name" value="RNaseH-like_sf"/>
</dbReference>
<dbReference type="Proteomes" id="UP001208570">
    <property type="component" value="Unassembled WGS sequence"/>
</dbReference>
<dbReference type="AlphaFoldDB" id="A0AAD9JIQ2"/>
<proteinExistence type="predicted"/>
<dbReference type="InterPro" id="IPR001584">
    <property type="entry name" value="Integrase_cat-core"/>
</dbReference>
<dbReference type="Pfam" id="PF00665">
    <property type="entry name" value="rve"/>
    <property type="match status" value="1"/>
</dbReference>
<dbReference type="PROSITE" id="PS50994">
    <property type="entry name" value="INTEGRASE"/>
    <property type="match status" value="1"/>
</dbReference>
<dbReference type="PANTHER" id="PTHR37984:SF9">
    <property type="entry name" value="INTEGRASE CATALYTIC DOMAIN-CONTAINING PROTEIN"/>
    <property type="match status" value="1"/>
</dbReference>
<accession>A0AAD9JIQ2</accession>
<comment type="caution">
    <text evidence="2">The sequence shown here is derived from an EMBL/GenBank/DDBJ whole genome shotgun (WGS) entry which is preliminary data.</text>
</comment>
<name>A0AAD9JIQ2_9ANNE</name>
<dbReference type="Gene3D" id="3.30.420.10">
    <property type="entry name" value="Ribonuclease H-like superfamily/Ribonuclease H"/>
    <property type="match status" value="1"/>
</dbReference>
<protein>
    <recommendedName>
        <fullName evidence="1">Integrase catalytic domain-containing protein</fullName>
    </recommendedName>
</protein>
<evidence type="ECO:0000259" key="1">
    <source>
        <dbReference type="PROSITE" id="PS50994"/>
    </source>
</evidence>
<dbReference type="InterPro" id="IPR036397">
    <property type="entry name" value="RNaseH_sf"/>
</dbReference>
<sequence>MWLGSNIQGQCCRLDFTFSNDVTIPRRSTYLLAVDNYLSYVEIAELDTVASSDVINHLKLIFTKHGIPETVVSDNGSQYAAQEVVKLAEHQGFKHVIGSPQYPQSNGKAERAV</sequence>
<dbReference type="InterPro" id="IPR050951">
    <property type="entry name" value="Retrovirus_Pol_polyprotein"/>
</dbReference>
<evidence type="ECO:0000313" key="3">
    <source>
        <dbReference type="Proteomes" id="UP001208570"/>
    </source>
</evidence>
<dbReference type="EMBL" id="JAODUP010000281">
    <property type="protein sequence ID" value="KAK2153904.1"/>
    <property type="molecule type" value="Genomic_DNA"/>
</dbReference>
<dbReference type="GO" id="GO:0003676">
    <property type="term" value="F:nucleic acid binding"/>
    <property type="evidence" value="ECO:0007669"/>
    <property type="project" value="InterPro"/>
</dbReference>
<organism evidence="2 3">
    <name type="scientific">Paralvinella palmiformis</name>
    <dbReference type="NCBI Taxonomy" id="53620"/>
    <lineage>
        <taxon>Eukaryota</taxon>
        <taxon>Metazoa</taxon>
        <taxon>Spiralia</taxon>
        <taxon>Lophotrochozoa</taxon>
        <taxon>Annelida</taxon>
        <taxon>Polychaeta</taxon>
        <taxon>Sedentaria</taxon>
        <taxon>Canalipalpata</taxon>
        <taxon>Terebellida</taxon>
        <taxon>Terebelliformia</taxon>
        <taxon>Alvinellidae</taxon>
        <taxon>Paralvinella</taxon>
    </lineage>
</organism>
<gene>
    <name evidence="2" type="ORF">LSH36_281g00019</name>
</gene>
<dbReference type="GO" id="GO:0015074">
    <property type="term" value="P:DNA integration"/>
    <property type="evidence" value="ECO:0007669"/>
    <property type="project" value="InterPro"/>
</dbReference>